<evidence type="ECO:0000313" key="3">
    <source>
        <dbReference type="EMBL" id="ADL13465.1"/>
    </source>
</evidence>
<organism evidence="3 4">
    <name type="scientific">Acetohalobium arabaticum (strain ATCC 49924 / DSM 5501 / Z-7288)</name>
    <dbReference type="NCBI Taxonomy" id="574087"/>
    <lineage>
        <taxon>Bacteria</taxon>
        <taxon>Bacillati</taxon>
        <taxon>Bacillota</taxon>
        <taxon>Clostridia</taxon>
        <taxon>Halanaerobiales</taxon>
        <taxon>Halobacteroidaceae</taxon>
        <taxon>Acetohalobium</taxon>
    </lineage>
</organism>
<evidence type="ECO:0000313" key="4">
    <source>
        <dbReference type="Proteomes" id="UP000001661"/>
    </source>
</evidence>
<gene>
    <name evidence="3" type="ordered locus">Acear_1967</name>
</gene>
<dbReference type="Proteomes" id="UP000001661">
    <property type="component" value="Chromosome"/>
</dbReference>
<dbReference type="STRING" id="574087.Acear_1967"/>
<dbReference type="KEGG" id="aar:Acear_1967"/>
<name>D9QSK2_ACEAZ</name>
<sequence>MDKNESIKCRVSNCTHWDSQYCTASNIEVDVDGGGTNAPNAEGTNCHTFEPRS</sequence>
<dbReference type="EMBL" id="CP002105">
    <property type="protein sequence ID" value="ADL13465.1"/>
    <property type="molecule type" value="Genomic_DNA"/>
</dbReference>
<proteinExistence type="predicted"/>
<evidence type="ECO:0000256" key="1">
    <source>
        <dbReference type="SAM" id="MobiDB-lite"/>
    </source>
</evidence>
<accession>D9QSK2</accession>
<feature type="region of interest" description="Disordered" evidence="1">
    <location>
        <begin position="33"/>
        <end position="53"/>
    </location>
</feature>
<keyword evidence="4" id="KW-1185">Reference proteome</keyword>
<evidence type="ECO:0000259" key="2">
    <source>
        <dbReference type="Pfam" id="PF07561"/>
    </source>
</evidence>
<protein>
    <recommendedName>
        <fullName evidence="2">DUF1540 domain-containing protein</fullName>
    </recommendedName>
</protein>
<dbReference type="OrthoDB" id="1684758at2"/>
<reference evidence="3 4" key="1">
    <citation type="journal article" date="2010" name="Stand. Genomic Sci.">
        <title>Complete genome sequence of Acetohalobium arabaticum type strain (Z-7288).</title>
        <authorList>
            <person name="Sikorski J."/>
            <person name="Lapidus A."/>
            <person name="Chertkov O."/>
            <person name="Lucas S."/>
            <person name="Copeland A."/>
            <person name="Glavina Del Rio T."/>
            <person name="Nolan M."/>
            <person name="Tice H."/>
            <person name="Cheng J.F."/>
            <person name="Han C."/>
            <person name="Brambilla E."/>
            <person name="Pitluck S."/>
            <person name="Liolios K."/>
            <person name="Ivanova N."/>
            <person name="Mavromatis K."/>
            <person name="Mikhailova N."/>
            <person name="Pati A."/>
            <person name="Bruce D."/>
            <person name="Detter C."/>
            <person name="Tapia R."/>
            <person name="Goodwin L."/>
            <person name="Chen A."/>
            <person name="Palaniappan K."/>
            <person name="Land M."/>
            <person name="Hauser L."/>
            <person name="Chang Y.J."/>
            <person name="Jeffries C.D."/>
            <person name="Rohde M."/>
            <person name="Goker M."/>
            <person name="Spring S."/>
            <person name="Woyke T."/>
            <person name="Bristow J."/>
            <person name="Eisen J.A."/>
            <person name="Markowitz V."/>
            <person name="Hugenholtz P."/>
            <person name="Kyrpides N.C."/>
            <person name="Klenk H.P."/>
        </authorList>
    </citation>
    <scope>NUCLEOTIDE SEQUENCE [LARGE SCALE GENOMIC DNA]</scope>
    <source>
        <strain evidence="4">ATCC 49924 / DSM 5501 / Z-7288</strain>
    </source>
</reference>
<feature type="domain" description="DUF1540" evidence="2">
    <location>
        <begin position="7"/>
        <end position="49"/>
    </location>
</feature>
<dbReference type="RefSeq" id="WP_013278910.1">
    <property type="nucleotide sequence ID" value="NC_014378.1"/>
</dbReference>
<dbReference type="HOGENOM" id="CLU_201605_1_1_9"/>
<dbReference type="InterPro" id="IPR011437">
    <property type="entry name" value="DUF1540"/>
</dbReference>
<feature type="compositionally biased region" description="Polar residues" evidence="1">
    <location>
        <begin position="37"/>
        <end position="47"/>
    </location>
</feature>
<dbReference type="Pfam" id="PF07561">
    <property type="entry name" value="DUF1540"/>
    <property type="match status" value="1"/>
</dbReference>
<dbReference type="AlphaFoldDB" id="D9QSK2"/>